<dbReference type="InterPro" id="IPR011460">
    <property type="entry name" value="Lcl_C"/>
</dbReference>
<sequence>MSDIFISYDSFDLERTKILAEVLQQQGWSVWWDRKIPPGKSFDEVITKALNVAKCVVVLWSRHSVKSDWVKEEASEGAQRKILVPALIDYVSIPLGFRRIHVAQLVDGKGQMPHPEVNELIGAITTILGHPRVEKKKPITTEKTDVELLEQDERPEIPKRKLRSQPIEDLTEDEVKIMLKDKGFFDSELNKTAKGFSNNYELQHDGKVVFDRASGLMWQQSGSYKDMAYKKAKSYIMALNRQSFTGYSDWRLPTLEEAISLMEPTEKVDGLYIDPVFDKEQQWIWTSDQDNASSAWVVIFFDGGCLDQGVIACVRAVR</sequence>
<dbReference type="SUPFAM" id="SSF52200">
    <property type="entry name" value="Toll/Interleukin receptor TIR domain"/>
    <property type="match status" value="1"/>
</dbReference>
<evidence type="ECO:0000259" key="1">
    <source>
        <dbReference type="PROSITE" id="PS50104"/>
    </source>
</evidence>
<dbReference type="EMBL" id="MAYW01000094">
    <property type="protein sequence ID" value="ODS31799.1"/>
    <property type="molecule type" value="Genomic_DNA"/>
</dbReference>
<protein>
    <recommendedName>
        <fullName evidence="1">TIR domain-containing protein</fullName>
    </recommendedName>
</protein>
<evidence type="ECO:0000313" key="3">
    <source>
        <dbReference type="Proteomes" id="UP000094056"/>
    </source>
</evidence>
<name>A0A1E3X8A2_9BACT</name>
<feature type="domain" description="TIR" evidence="1">
    <location>
        <begin position="1"/>
        <end position="124"/>
    </location>
</feature>
<proteinExistence type="predicted"/>
<dbReference type="Pfam" id="PF07603">
    <property type="entry name" value="Lcl_C"/>
    <property type="match status" value="1"/>
</dbReference>
<dbReference type="InterPro" id="IPR000157">
    <property type="entry name" value="TIR_dom"/>
</dbReference>
<dbReference type="GO" id="GO:0007165">
    <property type="term" value="P:signal transduction"/>
    <property type="evidence" value="ECO:0007669"/>
    <property type="project" value="InterPro"/>
</dbReference>
<gene>
    <name evidence="2" type="ORF">SCARUB_03085</name>
</gene>
<comment type="caution">
    <text evidence="2">The sequence shown here is derived from an EMBL/GenBank/DDBJ whole genome shotgun (WGS) entry which is preliminary data.</text>
</comment>
<organism evidence="2 3">
    <name type="scientific">Candidatus Scalindua rubra</name>
    <dbReference type="NCBI Taxonomy" id="1872076"/>
    <lineage>
        <taxon>Bacteria</taxon>
        <taxon>Pseudomonadati</taxon>
        <taxon>Planctomycetota</taxon>
        <taxon>Candidatus Brocadiia</taxon>
        <taxon>Candidatus Brocadiales</taxon>
        <taxon>Candidatus Scalinduaceae</taxon>
        <taxon>Candidatus Scalindua</taxon>
    </lineage>
</organism>
<dbReference type="Pfam" id="PF13676">
    <property type="entry name" value="TIR_2"/>
    <property type="match status" value="1"/>
</dbReference>
<reference evidence="2 3" key="1">
    <citation type="submission" date="2016-07" db="EMBL/GenBank/DDBJ databases">
        <title>Draft genome of Scalindua rubra, obtained from a brine-seawater interface in the Red Sea, sheds light on salt adaptation in anammox bacteria.</title>
        <authorList>
            <person name="Speth D.R."/>
            <person name="Lagkouvardos I."/>
            <person name="Wang Y."/>
            <person name="Qian P.-Y."/>
            <person name="Dutilh B.E."/>
            <person name="Jetten M.S."/>
        </authorList>
    </citation>
    <scope>NUCLEOTIDE SEQUENCE [LARGE SCALE GENOMIC DNA]</scope>
    <source>
        <strain evidence="2">BSI-1</strain>
    </source>
</reference>
<evidence type="ECO:0000313" key="2">
    <source>
        <dbReference type="EMBL" id="ODS31799.1"/>
    </source>
</evidence>
<dbReference type="Gene3D" id="3.40.50.10140">
    <property type="entry name" value="Toll/interleukin-1 receptor homology (TIR) domain"/>
    <property type="match status" value="1"/>
</dbReference>
<dbReference type="Proteomes" id="UP000094056">
    <property type="component" value="Unassembled WGS sequence"/>
</dbReference>
<accession>A0A1E3X8A2</accession>
<dbReference type="InterPro" id="IPR035897">
    <property type="entry name" value="Toll_tir_struct_dom_sf"/>
</dbReference>
<dbReference type="AlphaFoldDB" id="A0A1E3X8A2"/>
<dbReference type="PROSITE" id="PS50104">
    <property type="entry name" value="TIR"/>
    <property type="match status" value="1"/>
</dbReference>